<evidence type="ECO:0000256" key="7">
    <source>
        <dbReference type="ARBA" id="ARBA00024739"/>
    </source>
</evidence>
<keyword evidence="12" id="KW-1185">Reference proteome</keyword>
<keyword evidence="4" id="KW-1005">Bacterial flagellum biogenesis</keyword>
<dbReference type="Pfam" id="PF04316">
    <property type="entry name" value="FlgM"/>
    <property type="match status" value="1"/>
</dbReference>
<evidence type="ECO:0000256" key="4">
    <source>
        <dbReference type="ARBA" id="ARBA00022795"/>
    </source>
</evidence>
<keyword evidence="5" id="KW-0805">Transcription regulation</keyword>
<dbReference type="Proteomes" id="UP000706039">
    <property type="component" value="Unassembled WGS sequence"/>
</dbReference>
<evidence type="ECO:0000256" key="3">
    <source>
        <dbReference type="ARBA" id="ARBA00022491"/>
    </source>
</evidence>
<evidence type="ECO:0000313" key="11">
    <source>
        <dbReference type="EMBL" id="MBY8824467.1"/>
    </source>
</evidence>
<evidence type="ECO:0000256" key="9">
    <source>
        <dbReference type="SAM" id="MobiDB-lite"/>
    </source>
</evidence>
<keyword evidence="6" id="KW-0804">Transcription</keyword>
<keyword evidence="11" id="KW-0969">Cilium</keyword>
<dbReference type="RefSeq" id="WP_222991861.1">
    <property type="nucleotide sequence ID" value="NZ_JAINVV010000009.1"/>
</dbReference>
<name>A0ABS7PT05_9SPHN</name>
<comment type="caution">
    <text evidence="11">The sequence shown here is derived from an EMBL/GenBank/DDBJ whole genome shotgun (WGS) entry which is preliminary data.</text>
</comment>
<evidence type="ECO:0000256" key="8">
    <source>
        <dbReference type="ARBA" id="ARBA00030117"/>
    </source>
</evidence>
<keyword evidence="11" id="KW-0282">Flagellum</keyword>
<comment type="similarity">
    <text evidence="1">Belongs to the FlgM family.</text>
</comment>
<sequence length="92" mass="9527">MDTSPINPVRRIANTREQAAAGAATQAGQPGRTTTARPVVSAETLGTDTAPPIDHDRVSLIRKAIAEGSYPVVPAKIADAMIAAGILLRTPK</sequence>
<dbReference type="EMBL" id="JAINVV010000009">
    <property type="protein sequence ID" value="MBY8824467.1"/>
    <property type="molecule type" value="Genomic_DNA"/>
</dbReference>
<dbReference type="InterPro" id="IPR007412">
    <property type="entry name" value="FlgM"/>
</dbReference>
<evidence type="ECO:0000256" key="1">
    <source>
        <dbReference type="ARBA" id="ARBA00005322"/>
    </source>
</evidence>
<evidence type="ECO:0000256" key="6">
    <source>
        <dbReference type="ARBA" id="ARBA00023163"/>
    </source>
</evidence>
<dbReference type="InterPro" id="IPR031316">
    <property type="entry name" value="FlgM_C"/>
</dbReference>
<evidence type="ECO:0000313" key="12">
    <source>
        <dbReference type="Proteomes" id="UP000706039"/>
    </source>
</evidence>
<reference evidence="11 12" key="1">
    <citation type="submission" date="2021-08" db="EMBL/GenBank/DDBJ databases">
        <authorList>
            <person name="Tuo L."/>
        </authorList>
    </citation>
    <scope>NUCLEOTIDE SEQUENCE [LARGE SCALE GENOMIC DNA]</scope>
    <source>
        <strain evidence="11 12">JCM 31229</strain>
    </source>
</reference>
<feature type="compositionally biased region" description="Low complexity" evidence="9">
    <location>
        <begin position="18"/>
        <end position="36"/>
    </location>
</feature>
<keyword evidence="11" id="KW-0966">Cell projection</keyword>
<evidence type="ECO:0000256" key="5">
    <source>
        <dbReference type="ARBA" id="ARBA00023015"/>
    </source>
</evidence>
<proteinExistence type="inferred from homology"/>
<feature type="region of interest" description="Disordered" evidence="9">
    <location>
        <begin position="17"/>
        <end position="37"/>
    </location>
</feature>
<feature type="domain" description="Anti-sigma-28 factor FlgM C-terminal" evidence="10">
    <location>
        <begin position="48"/>
        <end position="82"/>
    </location>
</feature>
<keyword evidence="3" id="KW-0678">Repressor</keyword>
<evidence type="ECO:0000259" key="10">
    <source>
        <dbReference type="Pfam" id="PF04316"/>
    </source>
</evidence>
<evidence type="ECO:0000256" key="2">
    <source>
        <dbReference type="ARBA" id="ARBA00017823"/>
    </source>
</evidence>
<dbReference type="SUPFAM" id="SSF101498">
    <property type="entry name" value="Anti-sigma factor FlgM"/>
    <property type="match status" value="1"/>
</dbReference>
<accession>A0ABS7PT05</accession>
<organism evidence="11 12">
    <name type="scientific">Sphingomonas colocasiae</name>
    <dbReference type="NCBI Taxonomy" id="1848973"/>
    <lineage>
        <taxon>Bacteria</taxon>
        <taxon>Pseudomonadati</taxon>
        <taxon>Pseudomonadota</taxon>
        <taxon>Alphaproteobacteria</taxon>
        <taxon>Sphingomonadales</taxon>
        <taxon>Sphingomonadaceae</taxon>
        <taxon>Sphingomonas</taxon>
    </lineage>
</organism>
<dbReference type="InterPro" id="IPR035890">
    <property type="entry name" value="Anti-sigma-28_factor_FlgM_sf"/>
</dbReference>
<protein>
    <recommendedName>
        <fullName evidence="2">Negative regulator of flagellin synthesis</fullName>
    </recommendedName>
    <alternativeName>
        <fullName evidence="8">Anti-sigma-28 factor</fullName>
    </alternativeName>
</protein>
<dbReference type="NCBIfam" id="TIGR03824">
    <property type="entry name" value="FlgM_jcvi"/>
    <property type="match status" value="1"/>
</dbReference>
<gene>
    <name evidence="11" type="primary">flgM</name>
    <name evidence="11" type="ORF">K7G82_19335</name>
</gene>
<comment type="function">
    <text evidence="7">Responsible for the coupling of flagellin expression to flagellar assembly by preventing expression of the flagellin genes when a component of the middle class of proteins is defective. It negatively regulates flagellar genes by inhibiting the activity of FliA by directly binding to FliA.</text>
</comment>